<evidence type="ECO:0000313" key="2">
    <source>
        <dbReference type="Proteomes" id="UP001303046"/>
    </source>
</evidence>
<proteinExistence type="predicted"/>
<dbReference type="Proteomes" id="UP001303046">
    <property type="component" value="Unassembled WGS sequence"/>
</dbReference>
<reference evidence="1 2" key="1">
    <citation type="submission" date="2023-08" db="EMBL/GenBank/DDBJ databases">
        <title>A Necator americanus chromosomal reference genome.</title>
        <authorList>
            <person name="Ilik V."/>
            <person name="Petrzelkova K.J."/>
            <person name="Pardy F."/>
            <person name="Fuh T."/>
            <person name="Niatou-Singa F.S."/>
            <person name="Gouil Q."/>
            <person name="Baker L."/>
            <person name="Ritchie M.E."/>
            <person name="Jex A.R."/>
            <person name="Gazzola D."/>
            <person name="Li H."/>
            <person name="Toshio Fujiwara R."/>
            <person name="Zhan B."/>
            <person name="Aroian R.V."/>
            <person name="Pafco B."/>
            <person name="Schwarz E.M."/>
        </authorList>
    </citation>
    <scope>NUCLEOTIDE SEQUENCE [LARGE SCALE GENOMIC DNA]</scope>
    <source>
        <strain evidence="1 2">Aroian</strain>
        <tissue evidence="1">Whole animal</tissue>
    </source>
</reference>
<sequence>MISLTEKLNRKGPTRASCLTLLSTSNDEANPQSTKANLFIADGVFDDLMFDKAIQDDPLYDLVHCTQQE</sequence>
<dbReference type="EMBL" id="JAVFWL010000004">
    <property type="protein sequence ID" value="KAK6752335.1"/>
    <property type="molecule type" value="Genomic_DNA"/>
</dbReference>
<name>A0ABR1DPQ5_NECAM</name>
<evidence type="ECO:0000313" key="1">
    <source>
        <dbReference type="EMBL" id="KAK6752335.1"/>
    </source>
</evidence>
<accession>A0ABR1DPQ5</accession>
<comment type="caution">
    <text evidence="1">The sequence shown here is derived from an EMBL/GenBank/DDBJ whole genome shotgun (WGS) entry which is preliminary data.</text>
</comment>
<organism evidence="1 2">
    <name type="scientific">Necator americanus</name>
    <name type="common">Human hookworm</name>
    <dbReference type="NCBI Taxonomy" id="51031"/>
    <lineage>
        <taxon>Eukaryota</taxon>
        <taxon>Metazoa</taxon>
        <taxon>Ecdysozoa</taxon>
        <taxon>Nematoda</taxon>
        <taxon>Chromadorea</taxon>
        <taxon>Rhabditida</taxon>
        <taxon>Rhabditina</taxon>
        <taxon>Rhabditomorpha</taxon>
        <taxon>Strongyloidea</taxon>
        <taxon>Ancylostomatidae</taxon>
        <taxon>Bunostominae</taxon>
        <taxon>Necator</taxon>
    </lineage>
</organism>
<gene>
    <name evidence="1" type="primary">Necator_chrIV.g16935</name>
    <name evidence="1" type="ORF">RB195_003637</name>
</gene>
<protein>
    <submittedName>
        <fullName evidence="1">Uncharacterized protein</fullName>
    </submittedName>
</protein>
<keyword evidence="2" id="KW-1185">Reference proteome</keyword>